<protein>
    <recommendedName>
        <fullName evidence="3">Hsp70 family protein</fullName>
    </recommendedName>
</protein>
<reference evidence="1 2" key="1">
    <citation type="submission" date="2024-04" db="EMBL/GenBank/DDBJ databases">
        <title>genome sequences of Mucor flavus KT1a and Helicostylum pulchrum KT1b strains isolation_sourced from the surface of a dry-aged beef.</title>
        <authorList>
            <person name="Toyotome T."/>
            <person name="Hosono M."/>
            <person name="Torimaru M."/>
            <person name="Fukuda K."/>
            <person name="Mikami N."/>
        </authorList>
    </citation>
    <scope>NUCLEOTIDE SEQUENCE [LARGE SCALE GENOMIC DNA]</scope>
    <source>
        <strain evidence="1 2">KT1b</strain>
    </source>
</reference>
<keyword evidence="2" id="KW-1185">Reference proteome</keyword>
<evidence type="ECO:0000313" key="1">
    <source>
        <dbReference type="EMBL" id="GAA5803304.1"/>
    </source>
</evidence>
<organism evidence="1 2">
    <name type="scientific">Helicostylum pulchrum</name>
    <dbReference type="NCBI Taxonomy" id="562976"/>
    <lineage>
        <taxon>Eukaryota</taxon>
        <taxon>Fungi</taxon>
        <taxon>Fungi incertae sedis</taxon>
        <taxon>Mucoromycota</taxon>
        <taxon>Mucoromycotina</taxon>
        <taxon>Mucoromycetes</taxon>
        <taxon>Mucorales</taxon>
        <taxon>Mucorineae</taxon>
        <taxon>Mucoraceae</taxon>
        <taxon>Helicostylum</taxon>
    </lineage>
</organism>
<sequence length="1200" mass="139036">MAISGRMEKHFVDHIDPKFLNELWTVHVNIYTRRKVLDNVVVPEQKPDDTFEKTPTACLYSKPDHTLLKWGKSAIDHITATPNDPDVLLIDQFKLKLHTIFQNYRTNNNSQLTYEEKQYWNAAVDYLREIYQYTCHQLIQTVLPRKASEKDFRFVLTVPATWVTEDNACMRLIAIEAGLVQDSDPNERLVIINEAFAASLFCEREFCIRTEGHTKKLVKGQRYLVCDAGGGTVDLATYECTDTSVEQKGHCQLALESGGCCGSTILDKNMESYLRDQVFLGGVSDSTLKLLVDQFIKEIKHYFGDETGRNNYIASTAATTVVKQTEPTDDATTLTTTDDTVMKDVHENDYDYEQDYLKHSDNEEEEMEQDESCYDEDDVYMDQDIFSDDDFVQDLTPTDYVYFTLPPHDESFIPSVIESLDTTGNIVRHAETAQLRIKSTDMSKFVFDPVVENVMSLIRKQVRKSHTTIETLFLLGGFGQSSYLYKKLHYEFITCTNAIQHLIVPEDGYRASMRGGIYHGIDCIDIITKDQSKINTDQCSGESIFIEKYDLLIGIDIDLFDLTATFHHGYDFFRKFRFDSERFIQYNFRHIVDTACEDLSLLIVRSTSGDTLYYKCLIKAFIHQLHEQIQHDYEELYPKKKWQPNGVRYCISIAQQSTNNLKNEQFDTLIETPMSILKQDLLKMMTKFDQLFQPKDIIKVHSNICQLFDYKASLHVNKEENLLKMHVLKFASEIGMMKGADIIQGYIVWVGISNRSCKNYPYFDIICEDFESKGIDDKIQAVKSMINQMINKSQENVKIRTLTLDLKLFSRQVPVEDIESTEPLLPAFGPSIYWEFESIGPTEVERSIDAGNYKVEEMLKNLAGMINFMGPHVLDYINRQVIESKPSATHTLGDLFLIPGTDKLMFMQLPFYSVVNKAGLLYAIRRFKHHEITSKLIQDVLIRSWIKYRLIYMIRNTCESYLTDPPQTLYLFLPVNTGLKEFFSLRLHIEEIFGEKFYLLFNGDVDFTRHVACLALGVNTKVIQKWTRVTERRYAVHILTHDVKKQDTMAQHMYSRLFKKRKTKDNEKKDNEKKDKKKEDAYDEVLYTTQEGAFSLLHSLVDFNVSTSSIVPNYNPFLQFKVPHACSIAIVLYASREAESSNNTISNNSFRKLHRFIFPIKDITKAIEISCKVEKYELIFTVKQDDYEADYRCIDFLELN</sequence>
<dbReference type="PANTHER" id="PTHR14187">
    <property type="entry name" value="ALPHA KINASE/ELONGATION FACTOR 2 KINASE"/>
    <property type="match status" value="1"/>
</dbReference>
<evidence type="ECO:0000313" key="2">
    <source>
        <dbReference type="Proteomes" id="UP001476247"/>
    </source>
</evidence>
<name>A0ABP9Y8K0_9FUNG</name>
<dbReference type="PANTHER" id="PTHR14187:SF5">
    <property type="entry name" value="HEAT SHOCK 70 KDA PROTEIN 12A"/>
    <property type="match status" value="1"/>
</dbReference>
<gene>
    <name evidence="1" type="ORF">HPULCUR_008783</name>
</gene>
<accession>A0ABP9Y8K0</accession>
<dbReference type="Proteomes" id="UP001476247">
    <property type="component" value="Unassembled WGS sequence"/>
</dbReference>
<dbReference type="EMBL" id="BAABUJ010000027">
    <property type="protein sequence ID" value="GAA5803304.1"/>
    <property type="molecule type" value="Genomic_DNA"/>
</dbReference>
<comment type="caution">
    <text evidence="1">The sequence shown here is derived from an EMBL/GenBank/DDBJ whole genome shotgun (WGS) entry which is preliminary data.</text>
</comment>
<dbReference type="SUPFAM" id="SSF53067">
    <property type="entry name" value="Actin-like ATPase domain"/>
    <property type="match status" value="1"/>
</dbReference>
<dbReference type="Gene3D" id="3.30.420.40">
    <property type="match status" value="2"/>
</dbReference>
<proteinExistence type="predicted"/>
<dbReference type="InterPro" id="IPR043129">
    <property type="entry name" value="ATPase_NBD"/>
</dbReference>
<evidence type="ECO:0008006" key="3">
    <source>
        <dbReference type="Google" id="ProtNLM"/>
    </source>
</evidence>